<accession>A0A7J0FP67</accession>
<evidence type="ECO:0000313" key="2">
    <source>
        <dbReference type="EMBL" id="GFZ00197.1"/>
    </source>
</evidence>
<name>A0A7J0FP67_9ERIC</name>
<dbReference type="EMBL" id="BJWL01000013">
    <property type="protein sequence ID" value="GFZ00197.1"/>
    <property type="molecule type" value="Genomic_DNA"/>
</dbReference>
<protein>
    <submittedName>
        <fullName evidence="2">Uncharacterized protein</fullName>
    </submittedName>
</protein>
<dbReference type="Proteomes" id="UP000585474">
    <property type="component" value="Unassembled WGS sequence"/>
</dbReference>
<evidence type="ECO:0000256" key="1">
    <source>
        <dbReference type="SAM" id="MobiDB-lite"/>
    </source>
</evidence>
<sequence length="239" mass="27088">MSSRADVGDLDNSLPSWVSEHLGEKSFRTDKVNEFPSSPLEESFDFGEDPEMENRPPPEREEAGVLRVPRTWSTLDSSHLATCPSIIQVWHLVSGQSDVSYFQAFRKCFTLGRRKMAFNGEDNAEDKSIKGTTQIAGDEGESYHSRDEPHYEDKSRGSYMEYLGTIKKIHRRILPHLSDKTLLTLLGAKCQLLVRSLELSSSSSSLSSNSEAWSDPRLPLKLRSDNTDFFLAQIFYLVY</sequence>
<keyword evidence="3" id="KW-1185">Reference proteome</keyword>
<organism evidence="2 3">
    <name type="scientific">Actinidia rufa</name>
    <dbReference type="NCBI Taxonomy" id="165716"/>
    <lineage>
        <taxon>Eukaryota</taxon>
        <taxon>Viridiplantae</taxon>
        <taxon>Streptophyta</taxon>
        <taxon>Embryophyta</taxon>
        <taxon>Tracheophyta</taxon>
        <taxon>Spermatophyta</taxon>
        <taxon>Magnoliopsida</taxon>
        <taxon>eudicotyledons</taxon>
        <taxon>Gunneridae</taxon>
        <taxon>Pentapetalae</taxon>
        <taxon>asterids</taxon>
        <taxon>Ericales</taxon>
        <taxon>Actinidiaceae</taxon>
        <taxon>Actinidia</taxon>
    </lineage>
</organism>
<dbReference type="AlphaFoldDB" id="A0A7J0FP67"/>
<gene>
    <name evidence="2" type="ORF">Acr_13g0015960</name>
</gene>
<feature type="region of interest" description="Disordered" evidence="1">
    <location>
        <begin position="123"/>
        <end position="154"/>
    </location>
</feature>
<reference evidence="2 3" key="1">
    <citation type="submission" date="2019-07" db="EMBL/GenBank/DDBJ databases">
        <title>De Novo Assembly of kiwifruit Actinidia rufa.</title>
        <authorList>
            <person name="Sugita-Konishi S."/>
            <person name="Sato K."/>
            <person name="Mori E."/>
            <person name="Abe Y."/>
            <person name="Kisaki G."/>
            <person name="Hamano K."/>
            <person name="Suezawa K."/>
            <person name="Otani M."/>
            <person name="Fukuda T."/>
            <person name="Manabe T."/>
            <person name="Gomi K."/>
            <person name="Tabuchi M."/>
            <person name="Akimitsu K."/>
            <person name="Kataoka I."/>
        </authorList>
    </citation>
    <scope>NUCLEOTIDE SEQUENCE [LARGE SCALE GENOMIC DNA]</scope>
    <source>
        <strain evidence="3">cv. Fuchu</strain>
    </source>
</reference>
<feature type="region of interest" description="Disordered" evidence="1">
    <location>
        <begin position="28"/>
        <end position="63"/>
    </location>
</feature>
<evidence type="ECO:0000313" key="3">
    <source>
        <dbReference type="Proteomes" id="UP000585474"/>
    </source>
</evidence>
<proteinExistence type="predicted"/>
<feature type="compositionally biased region" description="Acidic residues" evidence="1">
    <location>
        <begin position="42"/>
        <end position="51"/>
    </location>
</feature>
<feature type="compositionally biased region" description="Basic and acidic residues" evidence="1">
    <location>
        <begin position="141"/>
        <end position="154"/>
    </location>
</feature>
<feature type="compositionally biased region" description="Basic and acidic residues" evidence="1">
    <location>
        <begin position="52"/>
        <end position="63"/>
    </location>
</feature>
<comment type="caution">
    <text evidence="2">The sequence shown here is derived from an EMBL/GenBank/DDBJ whole genome shotgun (WGS) entry which is preliminary data.</text>
</comment>